<dbReference type="OrthoDB" id="5563016at2759"/>
<keyword evidence="7" id="KW-1185">Reference proteome</keyword>
<comment type="caution">
    <text evidence="6">The sequence shown here is derived from an EMBL/GenBank/DDBJ whole genome shotgun (WGS) entry which is preliminary data.</text>
</comment>
<dbReference type="PANTHER" id="PTHR12751">
    <property type="entry name" value="PHOSPHATASE AND ACTIN REGULATOR PHACTR"/>
    <property type="match status" value="1"/>
</dbReference>
<accession>A0A7J7JXI2</accession>
<organism evidence="6 7">
    <name type="scientific">Bugula neritina</name>
    <name type="common">Brown bryozoan</name>
    <name type="synonym">Sertularia neritina</name>
    <dbReference type="NCBI Taxonomy" id="10212"/>
    <lineage>
        <taxon>Eukaryota</taxon>
        <taxon>Metazoa</taxon>
        <taxon>Spiralia</taxon>
        <taxon>Lophotrochozoa</taxon>
        <taxon>Bryozoa</taxon>
        <taxon>Gymnolaemata</taxon>
        <taxon>Cheilostomatida</taxon>
        <taxon>Flustrina</taxon>
        <taxon>Buguloidea</taxon>
        <taxon>Bugulidae</taxon>
        <taxon>Bugula</taxon>
    </lineage>
</organism>
<dbReference type="Gene3D" id="6.10.140.1750">
    <property type="match status" value="1"/>
</dbReference>
<evidence type="ECO:0000313" key="6">
    <source>
        <dbReference type="EMBL" id="KAF6030391.1"/>
    </source>
</evidence>
<dbReference type="EMBL" id="VXIV02001712">
    <property type="protein sequence ID" value="KAF6030391.1"/>
    <property type="molecule type" value="Genomic_DNA"/>
</dbReference>
<dbReference type="PANTHER" id="PTHR12751:SF18">
    <property type="entry name" value="PHOSPHATASE AND ACTIN REGULATOR 1"/>
    <property type="match status" value="1"/>
</dbReference>
<evidence type="ECO:0000256" key="3">
    <source>
        <dbReference type="ARBA" id="ARBA00023203"/>
    </source>
</evidence>
<feature type="region of interest" description="Disordered" evidence="5">
    <location>
        <begin position="286"/>
        <end position="551"/>
    </location>
</feature>
<gene>
    <name evidence="6" type="ORF">EB796_011308</name>
</gene>
<evidence type="ECO:0000256" key="5">
    <source>
        <dbReference type="SAM" id="MobiDB-lite"/>
    </source>
</evidence>
<dbReference type="AlphaFoldDB" id="A0A7J7JXI2"/>
<feature type="region of interest" description="Disordered" evidence="5">
    <location>
        <begin position="107"/>
        <end position="145"/>
    </location>
</feature>
<dbReference type="Pfam" id="PF02755">
    <property type="entry name" value="RPEL"/>
    <property type="match status" value="3"/>
</dbReference>
<dbReference type="SMART" id="SM00707">
    <property type="entry name" value="RPEL"/>
    <property type="match status" value="4"/>
</dbReference>
<dbReference type="Proteomes" id="UP000593567">
    <property type="component" value="Unassembled WGS sequence"/>
</dbReference>
<feature type="compositionally biased region" description="Pro residues" evidence="5">
    <location>
        <begin position="397"/>
        <end position="414"/>
    </location>
</feature>
<name>A0A7J7JXI2_BUGNE</name>
<reference evidence="6" key="1">
    <citation type="submission" date="2020-06" db="EMBL/GenBank/DDBJ databases">
        <title>Draft genome of Bugula neritina, a colonial animal packing powerful symbionts and potential medicines.</title>
        <authorList>
            <person name="Rayko M."/>
        </authorList>
    </citation>
    <scope>NUCLEOTIDE SEQUENCE [LARGE SCALE GENOMIC DNA]</scope>
    <source>
        <strain evidence="6">Kwan_BN1</strain>
    </source>
</reference>
<feature type="compositionally biased region" description="Acidic residues" evidence="5">
    <location>
        <begin position="415"/>
        <end position="427"/>
    </location>
</feature>
<feature type="repeat" description="RPEL" evidence="4">
    <location>
        <begin position="557"/>
        <end position="582"/>
    </location>
</feature>
<evidence type="ECO:0000256" key="1">
    <source>
        <dbReference type="ARBA" id="ARBA00009795"/>
    </source>
</evidence>
<dbReference type="GO" id="GO:0030036">
    <property type="term" value="P:actin cytoskeleton organization"/>
    <property type="evidence" value="ECO:0007669"/>
    <property type="project" value="TreeGrafter"/>
</dbReference>
<keyword evidence="3" id="KW-0009">Actin-binding</keyword>
<feature type="repeat" description="RPEL" evidence="4">
    <location>
        <begin position="267"/>
        <end position="292"/>
    </location>
</feature>
<feature type="repeat" description="RPEL" evidence="4">
    <location>
        <begin position="519"/>
        <end position="544"/>
    </location>
</feature>
<dbReference type="InterPro" id="IPR004018">
    <property type="entry name" value="RPEL_repeat"/>
</dbReference>
<dbReference type="GO" id="GO:0003779">
    <property type="term" value="F:actin binding"/>
    <property type="evidence" value="ECO:0007669"/>
    <property type="project" value="UniProtKB-KW"/>
</dbReference>
<dbReference type="Gene3D" id="6.10.140.2130">
    <property type="match status" value="1"/>
</dbReference>
<feature type="compositionally biased region" description="Polar residues" evidence="5">
    <location>
        <begin position="471"/>
        <end position="485"/>
    </location>
</feature>
<evidence type="ECO:0000256" key="2">
    <source>
        <dbReference type="ARBA" id="ARBA00022737"/>
    </source>
</evidence>
<evidence type="ECO:0000256" key="4">
    <source>
        <dbReference type="PROSITE-ProRule" id="PRU00401"/>
    </source>
</evidence>
<evidence type="ECO:0008006" key="8">
    <source>
        <dbReference type="Google" id="ProtNLM"/>
    </source>
</evidence>
<sequence>MNIIIIMHSGVKPIILAIPSLITFAKYIVGITMSDDANVGLKEPFAILPNQHTNKDLKFEENHAASMNGKVQHGTTQSDSDIENILPPKLDTSSLLAEVLKNGLEITTSEQTDATSGDSDVAEVATGGESEVSISHPDEANGTQQLSPNLHSSTMNAFQDRPVISDQIAIADVSSSDPAAQSEEDCHTPSNANNGHSAVLTAEDSHVMEEETAELTVIDTEEAAASALNPPMSPTKKKSFWSKLAIIFKPWKWKRKKRSKKLEQKAVELERRLSVRKSREELIKKGLLKENQSEESQSHSPEAVDSVESKREDVSTESVNVDVVDSAKTEQTEEQSIAETTDHSTRENDGHTSKVSFSQSVPSDSSEVNVTTHDPPTMDPPPVLVNGYMNRHDDDYPPPPDYSEPPPYAPPPPPEDFDDDSSSDDGEEHIINTIPLVKEVPIREPDLNAVPKKSALKKTVQTRPVVIIRNPQKSRGGSGDTGSYHSSEDSSDEEIHYREDETSDTEPQDGLASKVSRKDSLARFLENRPDEKDLQARNILHATPEDMINSNRQEKAVKLGRKLSMRPSAEELENRNILHQEQDGERRKANIEDIKIKLNRKLSFRPTIEELKQRNILQFSEYVEVTEAEDYDRRADKPWTRLTPKDKAAIRKELNEFKSAEMPVHDESRHLTR</sequence>
<comment type="similarity">
    <text evidence="1">Belongs to the phosphatase and actin regulator family.</text>
</comment>
<feature type="region of interest" description="Disordered" evidence="5">
    <location>
        <begin position="173"/>
        <end position="196"/>
    </location>
</feature>
<dbReference type="PROSITE" id="PS51073">
    <property type="entry name" value="RPEL"/>
    <property type="match status" value="4"/>
</dbReference>
<evidence type="ECO:0000313" key="7">
    <source>
        <dbReference type="Proteomes" id="UP000593567"/>
    </source>
</evidence>
<feature type="compositionally biased region" description="Basic and acidic residues" evidence="5">
    <location>
        <begin position="516"/>
        <end position="535"/>
    </location>
</feature>
<feature type="repeat" description="RPEL" evidence="4">
    <location>
        <begin position="596"/>
        <end position="621"/>
    </location>
</feature>
<protein>
    <recommendedName>
        <fullName evidence="8">Phosphatase and actin regulator 4</fullName>
    </recommendedName>
</protein>
<keyword evidence="2" id="KW-0677">Repeat</keyword>
<feature type="compositionally biased region" description="Basic and acidic residues" evidence="5">
    <location>
        <begin position="340"/>
        <end position="352"/>
    </location>
</feature>
<proteinExistence type="inferred from homology"/>
<feature type="compositionally biased region" description="Low complexity" evidence="5">
    <location>
        <begin position="353"/>
        <end position="375"/>
    </location>
</feature>
<feature type="compositionally biased region" description="Polar residues" evidence="5">
    <location>
        <begin position="107"/>
        <end position="118"/>
    </location>
</feature>